<accession>A0A0V0ZLM7</accession>
<dbReference type="EMBL" id="JYDQ01000141">
    <property type="protein sequence ID" value="KRY13330.1"/>
    <property type="molecule type" value="Genomic_DNA"/>
</dbReference>
<dbReference type="Proteomes" id="UP000054783">
    <property type="component" value="Unassembled WGS sequence"/>
</dbReference>
<dbReference type="AlphaFoldDB" id="A0A0V0ZLM7"/>
<evidence type="ECO:0000313" key="1">
    <source>
        <dbReference type="EMBL" id="KRY13330.1"/>
    </source>
</evidence>
<organism evidence="1 2">
    <name type="scientific">Trichinella patagoniensis</name>
    <dbReference type="NCBI Taxonomy" id="990121"/>
    <lineage>
        <taxon>Eukaryota</taxon>
        <taxon>Metazoa</taxon>
        <taxon>Ecdysozoa</taxon>
        <taxon>Nematoda</taxon>
        <taxon>Enoplea</taxon>
        <taxon>Dorylaimia</taxon>
        <taxon>Trichinellida</taxon>
        <taxon>Trichinellidae</taxon>
        <taxon>Trichinella</taxon>
    </lineage>
</organism>
<proteinExistence type="predicted"/>
<name>A0A0V0ZLM7_9BILA</name>
<gene>
    <name evidence="1" type="ORF">T12_13800</name>
</gene>
<evidence type="ECO:0000313" key="2">
    <source>
        <dbReference type="Proteomes" id="UP000054783"/>
    </source>
</evidence>
<comment type="caution">
    <text evidence="1">The sequence shown here is derived from an EMBL/GenBank/DDBJ whole genome shotgun (WGS) entry which is preliminary data.</text>
</comment>
<protein>
    <submittedName>
        <fullName evidence="1">Uncharacterized protein</fullName>
    </submittedName>
</protein>
<reference evidence="1 2" key="1">
    <citation type="submission" date="2015-01" db="EMBL/GenBank/DDBJ databases">
        <title>Evolution of Trichinella species and genotypes.</title>
        <authorList>
            <person name="Korhonen P.K."/>
            <person name="Edoardo P."/>
            <person name="Giuseppe L.R."/>
            <person name="Gasser R.B."/>
        </authorList>
    </citation>
    <scope>NUCLEOTIDE SEQUENCE [LARGE SCALE GENOMIC DNA]</scope>
    <source>
        <strain evidence="1">ISS2496</strain>
    </source>
</reference>
<keyword evidence="2" id="KW-1185">Reference proteome</keyword>
<sequence>MSDETMVLCEGEDADISDAVLRQMIQVNDRKDIKPDIIVHHSNTKGGVNYLDKMISAYSCRGITSRWPLTDTPQHGMQDGCIKGIP</sequence>